<evidence type="ECO:0000313" key="5">
    <source>
        <dbReference type="Proteomes" id="UP001497383"/>
    </source>
</evidence>
<organism evidence="4 5">
    <name type="scientific">Lodderomyces beijingensis</name>
    <dbReference type="NCBI Taxonomy" id="1775926"/>
    <lineage>
        <taxon>Eukaryota</taxon>
        <taxon>Fungi</taxon>
        <taxon>Dikarya</taxon>
        <taxon>Ascomycota</taxon>
        <taxon>Saccharomycotina</taxon>
        <taxon>Pichiomycetes</taxon>
        <taxon>Debaryomycetaceae</taxon>
        <taxon>Candida/Lodderomyces clade</taxon>
        <taxon>Lodderomyces</taxon>
    </lineage>
</organism>
<reference evidence="4 5" key="1">
    <citation type="submission" date="2024-03" db="EMBL/GenBank/DDBJ databases">
        <authorList>
            <person name="Brejova B."/>
        </authorList>
    </citation>
    <scope>NUCLEOTIDE SEQUENCE [LARGE SCALE GENOMIC DNA]</scope>
    <source>
        <strain evidence="4 5">CBS 14171</strain>
    </source>
</reference>
<keyword evidence="5" id="KW-1185">Reference proteome</keyword>
<dbReference type="InterPro" id="IPR012340">
    <property type="entry name" value="NA-bd_OB-fold"/>
</dbReference>
<comment type="subcellular location">
    <subcellularLocation>
        <location evidence="1">Nucleus</location>
    </subcellularLocation>
</comment>
<evidence type="ECO:0000313" key="4">
    <source>
        <dbReference type="EMBL" id="CAK9436056.1"/>
    </source>
</evidence>
<keyword evidence="3" id="KW-0539">Nucleus</keyword>
<evidence type="ECO:0008006" key="6">
    <source>
        <dbReference type="Google" id="ProtNLM"/>
    </source>
</evidence>
<dbReference type="EMBL" id="OZ022405">
    <property type="protein sequence ID" value="CAK9436056.1"/>
    <property type="molecule type" value="Genomic_DNA"/>
</dbReference>
<dbReference type="RefSeq" id="XP_066827552.1">
    <property type="nucleotide sequence ID" value="XM_066976550.1"/>
</dbReference>
<sequence length="118" mass="12727">MDATTKRIDATLMKANQKKLVRIIGKCESSNTNATASAVLIANGPVHLDLSAATSENGEDSGLMTVNKFYEIVGKVSSNPNNLKVHVYSVIELGDDLNVEAAEKLVLYSQKVPELFCD</sequence>
<gene>
    <name evidence="4" type="ORF">LODBEIA_P06140</name>
</gene>
<comment type="similarity">
    <text evidence="2">Belongs to the replication factor A protein 3 family.</text>
</comment>
<name>A0ABP0ZJ81_9ASCO</name>
<dbReference type="InterPro" id="IPR013970">
    <property type="entry name" value="Rfa2"/>
</dbReference>
<evidence type="ECO:0000256" key="1">
    <source>
        <dbReference type="ARBA" id="ARBA00004123"/>
    </source>
</evidence>
<proteinExistence type="inferred from homology"/>
<dbReference type="Gene3D" id="2.40.50.140">
    <property type="entry name" value="Nucleic acid-binding proteins"/>
    <property type="match status" value="1"/>
</dbReference>
<evidence type="ECO:0000256" key="2">
    <source>
        <dbReference type="ARBA" id="ARBA00009761"/>
    </source>
</evidence>
<dbReference type="Proteomes" id="UP001497383">
    <property type="component" value="Chromosome 1"/>
</dbReference>
<dbReference type="GeneID" id="92205810"/>
<protein>
    <recommendedName>
        <fullName evidence="6">Replication factor A protein 3</fullName>
    </recommendedName>
</protein>
<dbReference type="SUPFAM" id="SSF50249">
    <property type="entry name" value="Nucleic acid-binding proteins"/>
    <property type="match status" value="1"/>
</dbReference>
<accession>A0ABP0ZJ81</accession>
<dbReference type="Pfam" id="PF08661">
    <property type="entry name" value="Rep_fac-A_3"/>
    <property type="match status" value="1"/>
</dbReference>
<evidence type="ECO:0000256" key="3">
    <source>
        <dbReference type="ARBA" id="ARBA00023242"/>
    </source>
</evidence>